<gene>
    <name evidence="1" type="ORF">Patl1_10342</name>
</gene>
<proteinExistence type="predicted"/>
<evidence type="ECO:0000313" key="1">
    <source>
        <dbReference type="EMBL" id="KAJ0080851.1"/>
    </source>
</evidence>
<name>A0ACC1A4Y8_9ROSI</name>
<comment type="caution">
    <text evidence="1">The sequence shown here is derived from an EMBL/GenBank/DDBJ whole genome shotgun (WGS) entry which is preliminary data.</text>
</comment>
<organism evidence="1 2">
    <name type="scientific">Pistacia atlantica</name>
    <dbReference type="NCBI Taxonomy" id="434234"/>
    <lineage>
        <taxon>Eukaryota</taxon>
        <taxon>Viridiplantae</taxon>
        <taxon>Streptophyta</taxon>
        <taxon>Embryophyta</taxon>
        <taxon>Tracheophyta</taxon>
        <taxon>Spermatophyta</taxon>
        <taxon>Magnoliopsida</taxon>
        <taxon>eudicotyledons</taxon>
        <taxon>Gunneridae</taxon>
        <taxon>Pentapetalae</taxon>
        <taxon>rosids</taxon>
        <taxon>malvids</taxon>
        <taxon>Sapindales</taxon>
        <taxon>Anacardiaceae</taxon>
        <taxon>Pistacia</taxon>
    </lineage>
</organism>
<reference evidence="2" key="1">
    <citation type="journal article" date="2023" name="G3 (Bethesda)">
        <title>Genome assembly and association tests identify interacting loci associated with vigor, precocity, and sex in interspecific pistachio rootstocks.</title>
        <authorList>
            <person name="Palmer W."/>
            <person name="Jacygrad E."/>
            <person name="Sagayaradj S."/>
            <person name="Cavanaugh K."/>
            <person name="Han R."/>
            <person name="Bertier L."/>
            <person name="Beede B."/>
            <person name="Kafkas S."/>
            <person name="Golino D."/>
            <person name="Preece J."/>
            <person name="Michelmore R."/>
        </authorList>
    </citation>
    <scope>NUCLEOTIDE SEQUENCE [LARGE SCALE GENOMIC DNA]</scope>
</reference>
<accession>A0ACC1A4Y8</accession>
<protein>
    <submittedName>
        <fullName evidence="1">Uncharacterized protein</fullName>
    </submittedName>
</protein>
<dbReference type="EMBL" id="CM047908">
    <property type="protein sequence ID" value="KAJ0080851.1"/>
    <property type="molecule type" value="Genomic_DNA"/>
</dbReference>
<keyword evidence="2" id="KW-1185">Reference proteome</keyword>
<evidence type="ECO:0000313" key="2">
    <source>
        <dbReference type="Proteomes" id="UP001164250"/>
    </source>
</evidence>
<dbReference type="Proteomes" id="UP001164250">
    <property type="component" value="Chromosome 12"/>
</dbReference>
<sequence length="285" mass="31987">MGARLMNTTEDPCQSLQLPIATPLLTLHSAGQLDRLRLKYLSLPGTIPTELVNLHFLEEIDLSCNYLNGTLPKQWADMQHLNKIGLTSNRLTGEIPTEWGSFNNLSGLILSGNRFSGNFPRSLGNLKNLSDFRISDNNFAGTIPEFIGGWTCLQRLEMHSSGLEGPIPHSLFGLGNLSDLRISDMNGPKFKFPNLSNKNIKYVVLRNLNMSGSIPTEIWKMSNLHILDLTFNKLEGKISSTEVYPNFIFLSDNMLTGDIPDSFRTSQGTYMYFPKLRAWIPYLDA</sequence>